<name>K0T5X3_THAOC</name>
<evidence type="ECO:0000313" key="15">
    <source>
        <dbReference type="Proteomes" id="UP000266841"/>
    </source>
</evidence>
<gene>
    <name evidence="14" type="ORF">THAOC_05935</name>
</gene>
<evidence type="ECO:0000256" key="6">
    <source>
        <dbReference type="ARBA" id="ARBA00022692"/>
    </source>
</evidence>
<dbReference type="Proteomes" id="UP000266841">
    <property type="component" value="Unassembled WGS sequence"/>
</dbReference>
<evidence type="ECO:0000256" key="4">
    <source>
        <dbReference type="ARBA" id="ARBA00022676"/>
    </source>
</evidence>
<organism evidence="14 15">
    <name type="scientific">Thalassiosira oceanica</name>
    <name type="common">Marine diatom</name>
    <dbReference type="NCBI Taxonomy" id="159749"/>
    <lineage>
        <taxon>Eukaryota</taxon>
        <taxon>Sar</taxon>
        <taxon>Stramenopiles</taxon>
        <taxon>Ochrophyta</taxon>
        <taxon>Bacillariophyta</taxon>
        <taxon>Coscinodiscophyceae</taxon>
        <taxon>Thalassiosirophycidae</taxon>
        <taxon>Thalassiosirales</taxon>
        <taxon>Thalassiosiraceae</taxon>
        <taxon>Thalassiosira</taxon>
    </lineage>
</organism>
<evidence type="ECO:0000256" key="2">
    <source>
        <dbReference type="ARBA" id="ARBA00004922"/>
    </source>
</evidence>
<comment type="pathway">
    <text evidence="2">Protein modification; protein glycosylation.</text>
</comment>
<evidence type="ECO:0000256" key="11">
    <source>
        <dbReference type="ARBA" id="ARBA00048899"/>
    </source>
</evidence>
<dbReference type="PANTHER" id="PTHR22760">
    <property type="entry name" value="GLYCOSYLTRANSFERASE"/>
    <property type="match status" value="1"/>
</dbReference>
<reference evidence="14 15" key="1">
    <citation type="journal article" date="2012" name="Genome Biol.">
        <title>Genome and low-iron response of an oceanic diatom adapted to chronic iron limitation.</title>
        <authorList>
            <person name="Lommer M."/>
            <person name="Specht M."/>
            <person name="Roy A.S."/>
            <person name="Kraemer L."/>
            <person name="Andreson R."/>
            <person name="Gutowska M.A."/>
            <person name="Wolf J."/>
            <person name="Bergner S.V."/>
            <person name="Schilhabel M.B."/>
            <person name="Klostermeier U.C."/>
            <person name="Beiko R.G."/>
            <person name="Rosenstiel P."/>
            <person name="Hippler M."/>
            <person name="Laroche J."/>
        </authorList>
    </citation>
    <scope>NUCLEOTIDE SEQUENCE [LARGE SCALE GENOMIC DNA]</scope>
    <source>
        <strain evidence="14 15">CCMP1005</strain>
    </source>
</reference>
<evidence type="ECO:0000256" key="1">
    <source>
        <dbReference type="ARBA" id="ARBA00004477"/>
    </source>
</evidence>
<keyword evidence="6 12" id="KW-0812">Transmembrane</keyword>
<dbReference type="PANTHER" id="PTHR22760:SF1">
    <property type="entry name" value="DOL-P-MAN:MAN(7)GLCNAC(2)-PP-DOL ALPHA-1,6-MANNOSYLTRANSFERASE"/>
    <property type="match status" value="1"/>
</dbReference>
<proteinExistence type="inferred from homology"/>
<dbReference type="EC" id="2.4.1.-" evidence="12"/>
<feature type="transmembrane region" description="Helical" evidence="12">
    <location>
        <begin position="230"/>
        <end position="255"/>
    </location>
</feature>
<feature type="signal peptide" evidence="13">
    <location>
        <begin position="1"/>
        <end position="32"/>
    </location>
</feature>
<feature type="transmembrane region" description="Helical" evidence="12">
    <location>
        <begin position="89"/>
        <end position="111"/>
    </location>
</feature>
<dbReference type="OrthoDB" id="19039at2759"/>
<dbReference type="GO" id="GO:0006487">
    <property type="term" value="P:protein N-linked glycosylation"/>
    <property type="evidence" value="ECO:0007669"/>
    <property type="project" value="TreeGrafter"/>
</dbReference>
<feature type="chain" id="PRO_5003837661" description="Mannosyltransferase" evidence="13">
    <location>
        <begin position="33"/>
        <end position="403"/>
    </location>
</feature>
<dbReference type="Pfam" id="PF03901">
    <property type="entry name" value="Glyco_transf_22"/>
    <property type="match status" value="1"/>
</dbReference>
<dbReference type="UniPathway" id="UPA00378"/>
<comment type="caution">
    <text evidence="12">Lacks conserved residue(s) required for the propagation of feature annotation.</text>
</comment>
<evidence type="ECO:0000256" key="3">
    <source>
        <dbReference type="ARBA" id="ARBA00007063"/>
    </source>
</evidence>
<comment type="function">
    <text evidence="10">Mannosyltransferase that operates in the biosynthetic pathway of dolichol-linked oligosaccharides, the glycan precursors employed in protein asparagine (N)-glycosylation. The assembly of dolichol-linked oligosaccharides begins on the cytosolic side of the endoplasmic reticulum membrane and finishes in its lumen. The sequential addition of sugars to dolichol pyrophosphate produces dolichol-linked oligosaccharides containing fourteen sugars, including two GlcNAcs, nine mannoses and three glucoses. Once assembled, the oligosaccharide is transferred from the lipid to nascent proteins by oligosaccharyltransferases. In the lumen of the endoplasmic reticulum, adds the eighth mannose residue in an alpha-1,6 linkage onto Man(7)GlcNAc(2)-PP-dolichol to produce Man(8)GlcNAc(2)-PP-dolichol.</text>
</comment>
<dbReference type="GO" id="GO:0005789">
    <property type="term" value="C:endoplasmic reticulum membrane"/>
    <property type="evidence" value="ECO:0007669"/>
    <property type="project" value="UniProtKB-SubCell"/>
</dbReference>
<evidence type="ECO:0000256" key="10">
    <source>
        <dbReference type="ARBA" id="ARBA00044721"/>
    </source>
</evidence>
<evidence type="ECO:0000256" key="7">
    <source>
        <dbReference type="ARBA" id="ARBA00022824"/>
    </source>
</evidence>
<sequence length="403" mass="45168">MSGQSSQFGLRLASQILLLATCLIALVTCPHSKVEESFNLQAAHDLYYVGVLPAVKSFNNVDPSCSEGGVQTCLATEKLSYDHTKYPGVVPRTFIGAFFLSSIARLVSMMIPRKMFCLSSHPLALQFLIRFELLLIGWLAHLRLASSVESYFQKRASELHSAQSAQSASRSNKKLRTTIQPSLIASYYLLITAVQFHLPFYSSRLLPNTFALVLVTIAYSEWFSRRPRRTAIYLVFTAAIFRCDMLLLLFTVGLAMLVRRDLSVPEAVLTGAITGVVSLAVTVPLDSVMWGRPIWPEFEVWYFNTVDNRSSEWGEQPVHWYMTSALPKGMLATAFLLPLAFIRLPERIKHGFGPKKEIGNEPLLDKSLPSFHQAVKFQLPRRRSAGSVKVASRAIYPDTTIRE</sequence>
<keyword evidence="5" id="KW-0808">Transferase</keyword>
<dbReference type="GO" id="GO:0052917">
    <property type="term" value="F:dol-P-Man:Man(7)GlcNAc(2)-PP-Dol alpha-1,6-mannosyltransferase activity"/>
    <property type="evidence" value="ECO:0007669"/>
    <property type="project" value="UniProtKB-EC"/>
</dbReference>
<keyword evidence="9 12" id="KW-0472">Membrane</keyword>
<feature type="transmembrane region" description="Helical" evidence="12">
    <location>
        <begin position="179"/>
        <end position="198"/>
    </location>
</feature>
<protein>
    <recommendedName>
        <fullName evidence="12">Mannosyltransferase</fullName>
        <ecNumber evidence="12">2.4.1.-</ecNumber>
    </recommendedName>
</protein>
<dbReference type="EMBL" id="AGNL01005695">
    <property type="protein sequence ID" value="EJK72529.1"/>
    <property type="molecule type" value="Genomic_DNA"/>
</dbReference>
<accession>K0T5X3</accession>
<comment type="similarity">
    <text evidence="3 12">Belongs to the glycosyltransferase 22 family.</text>
</comment>
<dbReference type="eggNOG" id="KOG2516">
    <property type="taxonomic scope" value="Eukaryota"/>
</dbReference>
<keyword evidence="15" id="KW-1185">Reference proteome</keyword>
<comment type="catalytic activity">
    <reaction evidence="11">
        <text>an alpha-D-Man-(1-&gt;2)-alpha-D-Man-(1-&gt;2)-alpha-D-Man-(1-&gt;3)-[alpha-D-Man-(1-&gt;2)-alpha-D-Man-(1-&gt;3)-alpha-D-Man-(1-&gt;6)]-beta-D-Man-(1-&gt;4)-beta-D-GlcNAc-(1-&gt;4)-alpha-D-GlcNAc-diphospho-di-trans,poly-cis-dolichol + a di-trans,poly-cis-dolichyl beta-D-mannosyl phosphate = an alpha-D-Man-(1-&gt;2)-alpha-D-Man-(1-&gt;2)-alpha-D-Man-(1-&gt;3)-[alpha-D-Man-(1-&gt;2)-alpha-D-Man-(1-&gt;3)-[alpha-D-Man-(1-&gt;6)]-alpha-D-Man-(1-&gt;6)]-beta-D-Man-(1-&gt;4)-beta-D-GlcNAc-(1-&gt;4)-alpha-D-GlcNAc-diphospho-di-trans,poly-cis-dolichol + a di-trans,poly-cis-dolichyl phosphate + H(+)</text>
        <dbReference type="Rhea" id="RHEA:29535"/>
        <dbReference type="Rhea" id="RHEA-COMP:19498"/>
        <dbReference type="Rhea" id="RHEA-COMP:19501"/>
        <dbReference type="Rhea" id="RHEA-COMP:19518"/>
        <dbReference type="Rhea" id="RHEA-COMP:19519"/>
        <dbReference type="ChEBI" id="CHEBI:15378"/>
        <dbReference type="ChEBI" id="CHEBI:57683"/>
        <dbReference type="ChEBI" id="CHEBI:58211"/>
        <dbReference type="ChEBI" id="CHEBI:132517"/>
        <dbReference type="ChEBI" id="CHEBI:132519"/>
        <dbReference type="EC" id="2.4.1.260"/>
    </reaction>
    <physiologicalReaction direction="left-to-right" evidence="11">
        <dbReference type="Rhea" id="RHEA:29536"/>
    </physiologicalReaction>
</comment>
<dbReference type="InterPro" id="IPR005599">
    <property type="entry name" value="GPI_mannosylTrfase"/>
</dbReference>
<evidence type="ECO:0000313" key="14">
    <source>
        <dbReference type="EMBL" id="EJK72529.1"/>
    </source>
</evidence>
<evidence type="ECO:0000256" key="5">
    <source>
        <dbReference type="ARBA" id="ARBA00022679"/>
    </source>
</evidence>
<keyword evidence="8 12" id="KW-1133">Transmembrane helix</keyword>
<keyword evidence="7 12" id="KW-0256">Endoplasmic reticulum</keyword>
<evidence type="ECO:0000256" key="9">
    <source>
        <dbReference type="ARBA" id="ARBA00023136"/>
    </source>
</evidence>
<dbReference type="AlphaFoldDB" id="K0T5X3"/>
<feature type="transmembrane region" description="Helical" evidence="12">
    <location>
        <begin position="205"/>
        <end position="224"/>
    </location>
</feature>
<comment type="subcellular location">
    <subcellularLocation>
        <location evidence="1 12">Endoplasmic reticulum membrane</location>
        <topology evidence="1 12">Multi-pass membrane protein</topology>
    </subcellularLocation>
</comment>
<evidence type="ECO:0000256" key="12">
    <source>
        <dbReference type="RuleBase" id="RU363075"/>
    </source>
</evidence>
<comment type="caution">
    <text evidence="14">The sequence shown here is derived from an EMBL/GenBank/DDBJ whole genome shotgun (WGS) entry which is preliminary data.</text>
</comment>
<evidence type="ECO:0000256" key="13">
    <source>
        <dbReference type="SAM" id="SignalP"/>
    </source>
</evidence>
<keyword evidence="13" id="KW-0732">Signal</keyword>
<keyword evidence="4 12" id="KW-0328">Glycosyltransferase</keyword>
<evidence type="ECO:0000256" key="8">
    <source>
        <dbReference type="ARBA" id="ARBA00022989"/>
    </source>
</evidence>